<keyword evidence="6" id="KW-0805">Transcription regulation</keyword>
<dbReference type="PANTHER" id="PTHR47772">
    <property type="entry name" value="ZINC FINGER PROTEIN 200"/>
    <property type="match status" value="1"/>
</dbReference>
<evidence type="ECO:0000256" key="3">
    <source>
        <dbReference type="ARBA" id="ARBA00022737"/>
    </source>
</evidence>
<evidence type="ECO:0000313" key="11">
    <source>
        <dbReference type="EMBL" id="JAP74524.1"/>
    </source>
</evidence>
<evidence type="ECO:0000256" key="2">
    <source>
        <dbReference type="ARBA" id="ARBA00022723"/>
    </source>
</evidence>
<dbReference type="PROSITE" id="PS00028">
    <property type="entry name" value="ZINC_FINGER_C2H2_1"/>
    <property type="match status" value="1"/>
</dbReference>
<evidence type="ECO:0000256" key="7">
    <source>
        <dbReference type="ARBA" id="ARBA00023163"/>
    </source>
</evidence>
<keyword evidence="3" id="KW-0677">Repeat</keyword>
<name>A0A131Y4X9_IXORI</name>
<dbReference type="InterPro" id="IPR036236">
    <property type="entry name" value="Znf_C2H2_sf"/>
</dbReference>
<dbReference type="InterPro" id="IPR013087">
    <property type="entry name" value="Znf_C2H2_type"/>
</dbReference>
<evidence type="ECO:0000313" key="12">
    <source>
        <dbReference type="EMBL" id="JAR89136.1"/>
    </source>
</evidence>
<protein>
    <submittedName>
        <fullName evidence="11">Putative c2h2-type zn-finger protein</fullName>
    </submittedName>
</protein>
<dbReference type="SUPFAM" id="SSF57667">
    <property type="entry name" value="beta-beta-alpha zinc fingers"/>
    <property type="match status" value="2"/>
</dbReference>
<feature type="domain" description="C2H2-type" evidence="10">
    <location>
        <begin position="45"/>
        <end position="68"/>
    </location>
</feature>
<keyword evidence="5" id="KW-0862">Zinc</keyword>
<evidence type="ECO:0000256" key="6">
    <source>
        <dbReference type="ARBA" id="ARBA00023015"/>
    </source>
</evidence>
<evidence type="ECO:0000256" key="9">
    <source>
        <dbReference type="PROSITE-ProRule" id="PRU00042"/>
    </source>
</evidence>
<reference evidence="12" key="2">
    <citation type="journal article" date="2018" name="PLoS Negl. Trop. Dis.">
        <title>Sialome diversity of ticks revealed by RNAseq of single tick salivary glands.</title>
        <authorList>
            <person name="Perner J."/>
            <person name="Kropackova S."/>
            <person name="Kopacek P."/>
            <person name="Ribeiro J.M."/>
        </authorList>
    </citation>
    <scope>NUCLEOTIDE SEQUENCE</scope>
    <source>
        <strain evidence="12">Siblings of single egg batch collected in Ceske Budejovice</strain>
        <tissue evidence="12">Salivary glands</tissue>
    </source>
</reference>
<evidence type="ECO:0000256" key="1">
    <source>
        <dbReference type="ARBA" id="ARBA00004123"/>
    </source>
</evidence>
<dbReference type="AlphaFoldDB" id="A0A131Y4X9"/>
<dbReference type="PROSITE" id="PS50157">
    <property type="entry name" value="ZINC_FINGER_C2H2_2"/>
    <property type="match status" value="1"/>
</dbReference>
<evidence type="ECO:0000256" key="8">
    <source>
        <dbReference type="ARBA" id="ARBA00023242"/>
    </source>
</evidence>
<dbReference type="FunFam" id="3.30.160.60:FF:000340">
    <property type="entry name" value="zinc finger protein 473 isoform X1"/>
    <property type="match status" value="1"/>
</dbReference>
<comment type="subcellular location">
    <subcellularLocation>
        <location evidence="1">Nucleus</location>
    </subcellularLocation>
</comment>
<accession>A0A131Y4X9</accession>
<evidence type="ECO:0000256" key="5">
    <source>
        <dbReference type="ARBA" id="ARBA00022833"/>
    </source>
</evidence>
<dbReference type="EMBL" id="GEFM01001272">
    <property type="protein sequence ID" value="JAP74524.1"/>
    <property type="molecule type" value="mRNA"/>
</dbReference>
<dbReference type="GO" id="GO:0005634">
    <property type="term" value="C:nucleus"/>
    <property type="evidence" value="ECO:0007669"/>
    <property type="project" value="UniProtKB-SubCell"/>
</dbReference>
<keyword evidence="7" id="KW-0804">Transcription</keyword>
<keyword evidence="2" id="KW-0479">Metal-binding</keyword>
<dbReference type="InterPro" id="IPR050636">
    <property type="entry name" value="C2H2-ZF_domain-containing"/>
</dbReference>
<proteinExistence type="evidence at transcript level"/>
<keyword evidence="4 9" id="KW-0863">Zinc-finger</keyword>
<dbReference type="PANTHER" id="PTHR47772:SF14">
    <property type="entry name" value="OOCYTE ZINC FINGER PROTEIN XLCOF6.1-LIKE"/>
    <property type="match status" value="1"/>
</dbReference>
<sequence>MGFLVFHERMHESDQLHKCSTCGKRFTGNLRCTSHQVGPKVVKCFMCLTCSKAFQWNSHLNIHKRMHTVISQVIAPLPPPCRPTFIKKIGWATSRWVSTKR</sequence>
<dbReference type="GO" id="GO:0008270">
    <property type="term" value="F:zinc ion binding"/>
    <property type="evidence" value="ECO:0007669"/>
    <property type="project" value="UniProtKB-KW"/>
</dbReference>
<evidence type="ECO:0000259" key="10">
    <source>
        <dbReference type="PROSITE" id="PS50157"/>
    </source>
</evidence>
<reference evidence="11" key="1">
    <citation type="submission" date="2016-02" db="EMBL/GenBank/DDBJ databases">
        <title>RNAseq analyses of the midgut from blood- or serum-fed Ixodes ricinus ticks.</title>
        <authorList>
            <person name="Perner J."/>
            <person name="Provaznik J."/>
            <person name="Schrenkova J."/>
            <person name="Urbanova V."/>
            <person name="Ribeiro J.M."/>
            <person name="Kopacek P."/>
        </authorList>
    </citation>
    <scope>NUCLEOTIDE SEQUENCE</scope>
    <source>
        <tissue evidence="11">Gut</tissue>
    </source>
</reference>
<dbReference type="EMBL" id="GEGO01006268">
    <property type="protein sequence ID" value="JAR89136.1"/>
    <property type="molecule type" value="Transcribed_RNA"/>
</dbReference>
<organism evidence="11">
    <name type="scientific">Ixodes ricinus</name>
    <name type="common">Common tick</name>
    <name type="synonym">Acarus ricinus</name>
    <dbReference type="NCBI Taxonomy" id="34613"/>
    <lineage>
        <taxon>Eukaryota</taxon>
        <taxon>Metazoa</taxon>
        <taxon>Ecdysozoa</taxon>
        <taxon>Arthropoda</taxon>
        <taxon>Chelicerata</taxon>
        <taxon>Arachnida</taxon>
        <taxon>Acari</taxon>
        <taxon>Parasitiformes</taxon>
        <taxon>Ixodida</taxon>
        <taxon>Ixodoidea</taxon>
        <taxon>Ixodidae</taxon>
        <taxon>Ixodinae</taxon>
        <taxon>Ixodes</taxon>
    </lineage>
</organism>
<keyword evidence="8" id="KW-0539">Nucleus</keyword>
<evidence type="ECO:0000256" key="4">
    <source>
        <dbReference type="ARBA" id="ARBA00022771"/>
    </source>
</evidence>
<dbReference type="Gene3D" id="3.30.160.60">
    <property type="entry name" value="Classic Zinc Finger"/>
    <property type="match status" value="1"/>
</dbReference>